<evidence type="ECO:0000259" key="6">
    <source>
        <dbReference type="PROSITE" id="PS50157"/>
    </source>
</evidence>
<dbReference type="Proteomes" id="UP000187209">
    <property type="component" value="Unassembled WGS sequence"/>
</dbReference>
<gene>
    <name evidence="7" type="ORF">SteCoe_23733</name>
</gene>
<keyword evidence="1" id="KW-0479">Metal-binding</keyword>
<evidence type="ECO:0000313" key="7">
    <source>
        <dbReference type="EMBL" id="OMJ76798.1"/>
    </source>
</evidence>
<keyword evidence="4" id="KW-0862">Zinc</keyword>
<dbReference type="PROSITE" id="PS00028">
    <property type="entry name" value="ZINC_FINGER_C2H2_1"/>
    <property type="match status" value="3"/>
</dbReference>
<evidence type="ECO:0000256" key="4">
    <source>
        <dbReference type="ARBA" id="ARBA00022833"/>
    </source>
</evidence>
<accession>A0A1R2BJ69</accession>
<evidence type="ECO:0000256" key="5">
    <source>
        <dbReference type="PROSITE-ProRule" id="PRU00042"/>
    </source>
</evidence>
<feature type="domain" description="C2H2-type" evidence="6">
    <location>
        <begin position="64"/>
        <end position="88"/>
    </location>
</feature>
<dbReference type="Pfam" id="PF00096">
    <property type="entry name" value="zf-C2H2"/>
    <property type="match status" value="1"/>
</dbReference>
<feature type="domain" description="C2H2-type" evidence="6">
    <location>
        <begin position="36"/>
        <end position="63"/>
    </location>
</feature>
<evidence type="ECO:0000256" key="3">
    <source>
        <dbReference type="ARBA" id="ARBA00022771"/>
    </source>
</evidence>
<dbReference type="AlphaFoldDB" id="A0A1R2BJ69"/>
<comment type="caution">
    <text evidence="7">The sequence shown here is derived from an EMBL/GenBank/DDBJ whole genome shotgun (WGS) entry which is preliminary data.</text>
</comment>
<dbReference type="PANTHER" id="PTHR19818">
    <property type="entry name" value="ZINC FINGER PROTEIN ZIC AND GLI"/>
    <property type="match status" value="1"/>
</dbReference>
<evidence type="ECO:0000256" key="2">
    <source>
        <dbReference type="ARBA" id="ARBA00022737"/>
    </source>
</evidence>
<dbReference type="GO" id="GO:0005634">
    <property type="term" value="C:nucleus"/>
    <property type="evidence" value="ECO:0007669"/>
    <property type="project" value="UniProtKB-ARBA"/>
</dbReference>
<proteinExistence type="predicted"/>
<dbReference type="InterPro" id="IPR036236">
    <property type="entry name" value="Znf_C2H2_sf"/>
</dbReference>
<dbReference type="SUPFAM" id="SSF57667">
    <property type="entry name" value="beta-beta-alpha zinc fingers"/>
    <property type="match status" value="2"/>
</dbReference>
<dbReference type="GO" id="GO:0000981">
    <property type="term" value="F:DNA-binding transcription factor activity, RNA polymerase II-specific"/>
    <property type="evidence" value="ECO:0007669"/>
    <property type="project" value="TreeGrafter"/>
</dbReference>
<name>A0A1R2BJ69_9CILI</name>
<evidence type="ECO:0000256" key="1">
    <source>
        <dbReference type="ARBA" id="ARBA00022723"/>
    </source>
</evidence>
<protein>
    <recommendedName>
        <fullName evidence="6">C2H2-type domain-containing protein</fullName>
    </recommendedName>
</protein>
<dbReference type="PANTHER" id="PTHR19818:SF139">
    <property type="entry name" value="PAIR-RULE PROTEIN ODD-PAIRED"/>
    <property type="match status" value="1"/>
</dbReference>
<feature type="domain" description="C2H2-type" evidence="6">
    <location>
        <begin position="5"/>
        <end position="35"/>
    </location>
</feature>
<dbReference type="GO" id="GO:0008270">
    <property type="term" value="F:zinc ion binding"/>
    <property type="evidence" value="ECO:0007669"/>
    <property type="project" value="UniProtKB-KW"/>
</dbReference>
<evidence type="ECO:0000313" key="8">
    <source>
        <dbReference type="Proteomes" id="UP000187209"/>
    </source>
</evidence>
<dbReference type="SMART" id="SM00355">
    <property type="entry name" value="ZnF_C2H2"/>
    <property type="match status" value="3"/>
</dbReference>
<dbReference type="InterPro" id="IPR050329">
    <property type="entry name" value="GLI_C2H2-zinc-finger"/>
</dbReference>
<reference evidence="7 8" key="1">
    <citation type="submission" date="2016-11" db="EMBL/GenBank/DDBJ databases">
        <title>The macronuclear genome of Stentor coeruleus: a giant cell with tiny introns.</title>
        <authorList>
            <person name="Slabodnick M."/>
            <person name="Ruby J.G."/>
            <person name="Reiff S.B."/>
            <person name="Swart E.C."/>
            <person name="Gosai S."/>
            <person name="Prabakaran S."/>
            <person name="Witkowska E."/>
            <person name="Larue G.E."/>
            <person name="Fisher S."/>
            <person name="Freeman R.M."/>
            <person name="Gunawardena J."/>
            <person name="Chu W."/>
            <person name="Stover N.A."/>
            <person name="Gregory B.D."/>
            <person name="Nowacki M."/>
            <person name="Derisi J."/>
            <person name="Roy S.W."/>
            <person name="Marshall W.F."/>
            <person name="Sood P."/>
        </authorList>
    </citation>
    <scope>NUCLEOTIDE SEQUENCE [LARGE SCALE GENOMIC DNA]</scope>
    <source>
        <strain evidence="7">WM001</strain>
    </source>
</reference>
<dbReference type="EMBL" id="MPUH01000610">
    <property type="protein sequence ID" value="OMJ76798.1"/>
    <property type="molecule type" value="Genomic_DNA"/>
</dbReference>
<dbReference type="OrthoDB" id="372803at2759"/>
<dbReference type="GO" id="GO:0000978">
    <property type="term" value="F:RNA polymerase II cis-regulatory region sequence-specific DNA binding"/>
    <property type="evidence" value="ECO:0007669"/>
    <property type="project" value="TreeGrafter"/>
</dbReference>
<dbReference type="PROSITE" id="PS50157">
    <property type="entry name" value="ZINC_FINGER_C2H2_2"/>
    <property type="match status" value="3"/>
</dbReference>
<dbReference type="GO" id="GO:0045944">
    <property type="term" value="P:positive regulation of transcription by RNA polymerase II"/>
    <property type="evidence" value="ECO:0007669"/>
    <property type="project" value="UniProtKB-ARBA"/>
</dbReference>
<dbReference type="InterPro" id="IPR013087">
    <property type="entry name" value="Znf_C2H2_type"/>
</dbReference>
<sequence>MKELYKCTATGCAKAYVSQAILKRHILAFHSPVNKFQCKTCNKLLASRQNLKEHMFIHSGEKPYKCSVFGCQMSFRQGTHLSMHRKLHQKLSFNLNAQKLWKDFLDQELLADMSVKIQNFTLPAFRDNFSTTLLPNINLID</sequence>
<dbReference type="Gene3D" id="3.30.160.60">
    <property type="entry name" value="Classic Zinc Finger"/>
    <property type="match status" value="2"/>
</dbReference>
<organism evidence="7 8">
    <name type="scientific">Stentor coeruleus</name>
    <dbReference type="NCBI Taxonomy" id="5963"/>
    <lineage>
        <taxon>Eukaryota</taxon>
        <taxon>Sar</taxon>
        <taxon>Alveolata</taxon>
        <taxon>Ciliophora</taxon>
        <taxon>Postciliodesmatophora</taxon>
        <taxon>Heterotrichea</taxon>
        <taxon>Heterotrichida</taxon>
        <taxon>Stentoridae</taxon>
        <taxon>Stentor</taxon>
    </lineage>
</organism>
<keyword evidence="2" id="KW-0677">Repeat</keyword>
<keyword evidence="3 5" id="KW-0863">Zinc-finger</keyword>
<keyword evidence="8" id="KW-1185">Reference proteome</keyword>